<organism evidence="5 6">
    <name type="scientific">Asparagus officinalis</name>
    <name type="common">Garden asparagus</name>
    <dbReference type="NCBI Taxonomy" id="4686"/>
    <lineage>
        <taxon>Eukaryota</taxon>
        <taxon>Viridiplantae</taxon>
        <taxon>Streptophyta</taxon>
        <taxon>Embryophyta</taxon>
        <taxon>Tracheophyta</taxon>
        <taxon>Spermatophyta</taxon>
        <taxon>Magnoliopsida</taxon>
        <taxon>Liliopsida</taxon>
        <taxon>Asparagales</taxon>
        <taxon>Asparagaceae</taxon>
        <taxon>Asparagoideae</taxon>
        <taxon>Asparagus</taxon>
    </lineage>
</organism>
<dbReference type="InterPro" id="IPR005202">
    <property type="entry name" value="TF_GRAS"/>
</dbReference>
<keyword evidence="1" id="KW-0805">Transcription regulation</keyword>
<protein>
    <submittedName>
        <fullName evidence="5">Uncharacterized protein</fullName>
    </submittedName>
</protein>
<name>A0A5P1DZF8_ASPOF</name>
<feature type="region of interest" description="Disordered" evidence="4">
    <location>
        <begin position="48"/>
        <end position="128"/>
    </location>
</feature>
<comment type="caution">
    <text evidence="3">Lacks conserved residue(s) required for the propagation of feature annotation.</text>
</comment>
<keyword evidence="6" id="KW-1185">Reference proteome</keyword>
<reference evidence="6" key="1">
    <citation type="journal article" date="2017" name="Nat. Commun.">
        <title>The asparagus genome sheds light on the origin and evolution of a young Y chromosome.</title>
        <authorList>
            <person name="Harkess A."/>
            <person name="Zhou J."/>
            <person name="Xu C."/>
            <person name="Bowers J.E."/>
            <person name="Van der Hulst R."/>
            <person name="Ayyampalayam S."/>
            <person name="Mercati F."/>
            <person name="Riccardi P."/>
            <person name="McKain M.R."/>
            <person name="Kakrana A."/>
            <person name="Tang H."/>
            <person name="Ray J."/>
            <person name="Groenendijk J."/>
            <person name="Arikit S."/>
            <person name="Mathioni S.M."/>
            <person name="Nakano M."/>
            <person name="Shan H."/>
            <person name="Telgmann-Rauber A."/>
            <person name="Kanno A."/>
            <person name="Yue Z."/>
            <person name="Chen H."/>
            <person name="Li W."/>
            <person name="Chen Y."/>
            <person name="Xu X."/>
            <person name="Zhang Y."/>
            <person name="Luo S."/>
            <person name="Chen H."/>
            <person name="Gao J."/>
            <person name="Mao Z."/>
            <person name="Pires J.C."/>
            <person name="Luo M."/>
            <person name="Kudrna D."/>
            <person name="Wing R.A."/>
            <person name="Meyers B.C."/>
            <person name="Yi K."/>
            <person name="Kong H."/>
            <person name="Lavrijsen P."/>
            <person name="Sunseri F."/>
            <person name="Falavigna A."/>
            <person name="Ye Y."/>
            <person name="Leebens-Mack J.H."/>
            <person name="Chen G."/>
        </authorList>
    </citation>
    <scope>NUCLEOTIDE SEQUENCE [LARGE SCALE GENOMIC DNA]</scope>
    <source>
        <strain evidence="6">cv. DH0086</strain>
    </source>
</reference>
<evidence type="ECO:0000256" key="3">
    <source>
        <dbReference type="PROSITE-ProRule" id="PRU01191"/>
    </source>
</evidence>
<evidence type="ECO:0000256" key="1">
    <source>
        <dbReference type="ARBA" id="ARBA00023015"/>
    </source>
</evidence>
<dbReference type="Gramene" id="ONK55710">
    <property type="protein sequence ID" value="ONK55710"/>
    <property type="gene ID" value="A4U43_C10F210"/>
</dbReference>
<dbReference type="Pfam" id="PF03514">
    <property type="entry name" value="GRAS"/>
    <property type="match status" value="1"/>
</dbReference>
<feature type="region of interest" description="SAW" evidence="3">
    <location>
        <begin position="484"/>
        <end position="564"/>
    </location>
</feature>
<dbReference type="OMA" id="QWASLMH"/>
<proteinExistence type="inferred from homology"/>
<dbReference type="Proteomes" id="UP000243459">
    <property type="component" value="Chromosome 10"/>
</dbReference>
<evidence type="ECO:0000313" key="5">
    <source>
        <dbReference type="EMBL" id="ONK55710.1"/>
    </source>
</evidence>
<dbReference type="AlphaFoldDB" id="A0A5P1DZF8"/>
<dbReference type="PROSITE" id="PS50985">
    <property type="entry name" value="GRAS"/>
    <property type="match status" value="1"/>
</dbReference>
<feature type="compositionally biased region" description="Basic residues" evidence="4">
    <location>
        <begin position="82"/>
        <end position="92"/>
    </location>
</feature>
<evidence type="ECO:0000313" key="6">
    <source>
        <dbReference type="Proteomes" id="UP000243459"/>
    </source>
</evidence>
<evidence type="ECO:0000256" key="4">
    <source>
        <dbReference type="SAM" id="MobiDB-lite"/>
    </source>
</evidence>
<comment type="similarity">
    <text evidence="3">Belongs to the GRAS family.</text>
</comment>
<evidence type="ECO:0000256" key="2">
    <source>
        <dbReference type="ARBA" id="ARBA00023163"/>
    </source>
</evidence>
<feature type="short sequence motif" description="VHIID" evidence="3">
    <location>
        <begin position="314"/>
        <end position="318"/>
    </location>
</feature>
<dbReference type="PANTHER" id="PTHR31636">
    <property type="entry name" value="OSJNBA0084A10.13 PROTEIN-RELATED"/>
    <property type="match status" value="1"/>
</dbReference>
<gene>
    <name evidence="5" type="ORF">A4U43_C10F210</name>
</gene>
<sequence length="565" mass="62490">MKWMPFNFRGGGGGGVFGGQISYWTANSNNNNNKRKRSEVGIVVEPCSVLDHRQSPSPSHTKRSSSRRAPEASLPNPPAWRRSPREHHHTTKQQRWTTEGKRRKRSGPPSSQPRSSITSGLIARAGRPCERMGGAVLLRRTAPPPPPVSCVADSMRAKTLPRGGIMATSTSDEELKQPAKHSTELLMGCRFRISHSIDELHHHHQTIVDHLLKASEFIDAGDPFSAREILARLNQLLPLSPLGLKPLLRSAFIFKDVLNVLLTSNQPSVPATPADVVLKLGSYKAFSEVSPLIHFANFTCTQTLLEEVGAFDRIHIVDFDIGVGGHWSSFIQELAHRRPNAVPFLKITAFVSVAAFHPLELHLTRENLSHFAAELNVPFEFSLIAVESFNPNELLAVSTPNEAIAVNLPFGSHYPQPFPALIKLVKQLNPKVVVSVDQGCDRGDDLPFAHHLLHAFQACTVLLDSIDAAGTNADVANKIERFIVQPRAEWAALGRHRAAGVTGPWRAMFGSAGFVPWQFSNFTETQADCLLKRVQVRGFHVEKRQGSLFLYWQRGELGSVSSWKC</sequence>
<keyword evidence="2" id="KW-0804">Transcription</keyword>
<feature type="compositionally biased region" description="Low complexity" evidence="4">
    <location>
        <begin position="107"/>
        <end position="116"/>
    </location>
</feature>
<accession>A0A5P1DZF8</accession>
<dbReference type="EMBL" id="CM007390">
    <property type="protein sequence ID" value="ONK55710.1"/>
    <property type="molecule type" value="Genomic_DNA"/>
</dbReference>